<dbReference type="Proteomes" id="UP000054107">
    <property type="component" value="Unassembled WGS sequence"/>
</dbReference>
<feature type="coiled-coil region" evidence="1">
    <location>
        <begin position="324"/>
        <end position="365"/>
    </location>
</feature>
<evidence type="ECO:0000256" key="2">
    <source>
        <dbReference type="SAM" id="MobiDB-lite"/>
    </source>
</evidence>
<feature type="region of interest" description="Disordered" evidence="2">
    <location>
        <begin position="195"/>
        <end position="224"/>
    </location>
</feature>
<reference evidence="3 4" key="1">
    <citation type="submission" date="2014-09" db="EMBL/GenBank/DDBJ databases">
        <authorList>
            <person name="Ellenberger Sabrina"/>
        </authorList>
    </citation>
    <scope>NUCLEOTIDE SEQUENCE [LARGE SCALE GENOMIC DNA]</scope>
    <source>
        <strain evidence="3 4">CBS 412.66</strain>
    </source>
</reference>
<feature type="compositionally biased region" description="Basic and acidic residues" evidence="2">
    <location>
        <begin position="501"/>
        <end position="524"/>
    </location>
</feature>
<feature type="compositionally biased region" description="Polar residues" evidence="2">
    <location>
        <begin position="132"/>
        <end position="151"/>
    </location>
</feature>
<name>A0A0B7NS85_9FUNG</name>
<feature type="region of interest" description="Disordered" evidence="2">
    <location>
        <begin position="501"/>
        <end position="526"/>
    </location>
</feature>
<keyword evidence="4" id="KW-1185">Reference proteome</keyword>
<feature type="compositionally biased region" description="Low complexity" evidence="2">
    <location>
        <begin position="760"/>
        <end position="770"/>
    </location>
</feature>
<dbReference type="AlphaFoldDB" id="A0A0B7NS85"/>
<evidence type="ECO:0000313" key="4">
    <source>
        <dbReference type="Proteomes" id="UP000054107"/>
    </source>
</evidence>
<evidence type="ECO:0000256" key="1">
    <source>
        <dbReference type="SAM" id="Coils"/>
    </source>
</evidence>
<feature type="coiled-coil region" evidence="1">
    <location>
        <begin position="244"/>
        <end position="271"/>
    </location>
</feature>
<keyword evidence="1" id="KW-0175">Coiled coil</keyword>
<feature type="compositionally biased region" description="Polar residues" evidence="2">
    <location>
        <begin position="786"/>
        <end position="796"/>
    </location>
</feature>
<accession>A0A0B7NS85</accession>
<dbReference type="OrthoDB" id="2258064at2759"/>
<feature type="region of interest" description="Disordered" evidence="2">
    <location>
        <begin position="66"/>
        <end position="151"/>
    </location>
</feature>
<protein>
    <submittedName>
        <fullName evidence="3">Uncharacterized protein</fullName>
    </submittedName>
</protein>
<feature type="region of interest" description="Disordered" evidence="2">
    <location>
        <begin position="746"/>
        <end position="796"/>
    </location>
</feature>
<gene>
    <name evidence="3" type="primary">PARPA_12159.1 scaffold 44939</name>
</gene>
<dbReference type="STRING" id="35722.A0A0B7NS85"/>
<feature type="compositionally biased region" description="Polar residues" evidence="2">
    <location>
        <begin position="98"/>
        <end position="118"/>
    </location>
</feature>
<sequence>MTDTLKDSSPSWLKQRTTLFNNATSKSTTMNDATTQPAVKKVVDKELASLKKIGAVSSVWTNKFIQEDNSGGSSSENKRAPTPRNFNITSPPLHPLQYPSSDPTPTSRRINKVNTTPLPNADYIHVSGARKSFSSNSSVPPTLSLTEKSRSFSGTKSISEDIQQVIDQHQLQQNLQKQKSLGYFSKASMSSLDLNDVEDSNRSSSASISTNGFSSPPFRTSAETDRTSFAKNNIDEAAALWFQCETLKTQYAQKNAKLNKATEEVEYYKRQLDKQGEISRQSIANAVQEKEKEVVRVHQLVEVIVKQDKLLDEYQVNLDTLAQLANESTYVEKAQAEMQVLRQEVASFKKQKKQLEDTVAALHAELEMNQAHKQLMMTVSIQIQNDFQKYKNKINVEIKDLLKQKQIEHETELKVIQEKLAAAPTADRSVSDAKSNQEVETLRDQIILLTEELKKKDKAVLDLESQLESQKTSMDSQMMELTQDILEKDALLMELMSSNDSGREALNEQREKSDSRHQDEEKRHQMSQIRNFMYNISDDNEEEEQEPFHYTSEEEGSTFQDIDRYHQLMTHENITLQSPAESVSSSVNSFDSSTEEEKVAEIKHFSYSSVQSQQTRPHSLNSTTESITANQDIMDDVNRRLSASNVASHNSCFSVAKEKKANWPMPPPTPPPSEPLPPVPATRGSSNAANVPVFIQEKLQSDKIIPPPRRARSNTVARAEAPNMSLYTTSTHQDNQLPRVIPLQKDSIDPTAPIPPLRKSISPSSSIQQSHTKWMDDPESEEDDMCNTNTTKVAAW</sequence>
<dbReference type="EMBL" id="LN733737">
    <property type="protein sequence ID" value="CEP17859.1"/>
    <property type="molecule type" value="Genomic_DNA"/>
</dbReference>
<feature type="compositionally biased region" description="Polar residues" evidence="2">
    <location>
        <begin position="66"/>
        <end position="75"/>
    </location>
</feature>
<evidence type="ECO:0000313" key="3">
    <source>
        <dbReference type="EMBL" id="CEP17859.1"/>
    </source>
</evidence>
<proteinExistence type="predicted"/>
<organism evidence="3 4">
    <name type="scientific">Parasitella parasitica</name>
    <dbReference type="NCBI Taxonomy" id="35722"/>
    <lineage>
        <taxon>Eukaryota</taxon>
        <taxon>Fungi</taxon>
        <taxon>Fungi incertae sedis</taxon>
        <taxon>Mucoromycota</taxon>
        <taxon>Mucoromycotina</taxon>
        <taxon>Mucoromycetes</taxon>
        <taxon>Mucorales</taxon>
        <taxon>Mucorineae</taxon>
        <taxon>Mucoraceae</taxon>
        <taxon>Parasitella</taxon>
    </lineage>
</organism>